<gene>
    <name evidence="4" type="ORF">ISP01_06365</name>
</gene>
<feature type="transmembrane region" description="Helical" evidence="2">
    <location>
        <begin position="299"/>
        <end position="320"/>
    </location>
</feature>
<keyword evidence="4" id="KW-0378">Hydrolase</keyword>
<evidence type="ECO:0000256" key="2">
    <source>
        <dbReference type="SAM" id="Phobius"/>
    </source>
</evidence>
<dbReference type="GeneID" id="66133295"/>
<organism evidence="4 5">
    <name type="scientific">Methanobrevibacter arboriphilus</name>
    <dbReference type="NCBI Taxonomy" id="39441"/>
    <lineage>
        <taxon>Archaea</taxon>
        <taxon>Methanobacteriati</taxon>
        <taxon>Methanobacteriota</taxon>
        <taxon>Methanomada group</taxon>
        <taxon>Methanobacteria</taxon>
        <taxon>Methanobacteriales</taxon>
        <taxon>Methanobacteriaceae</taxon>
        <taxon>Methanobrevibacter</taxon>
    </lineage>
</organism>
<keyword evidence="4" id="KW-0540">Nuclease</keyword>
<feature type="domain" description="Restriction endonuclease type IV Mrr" evidence="3">
    <location>
        <begin position="2"/>
        <end position="110"/>
    </location>
</feature>
<feature type="transmembrane region" description="Helical" evidence="2">
    <location>
        <begin position="271"/>
        <end position="292"/>
    </location>
</feature>
<dbReference type="GO" id="GO:0009307">
    <property type="term" value="P:DNA restriction-modification system"/>
    <property type="evidence" value="ECO:0007669"/>
    <property type="project" value="InterPro"/>
</dbReference>
<evidence type="ECO:0000313" key="4">
    <source>
        <dbReference type="EMBL" id="MBF4469012.1"/>
    </source>
</evidence>
<dbReference type="SUPFAM" id="SSF52980">
    <property type="entry name" value="Restriction endonuclease-like"/>
    <property type="match status" value="1"/>
</dbReference>
<dbReference type="Pfam" id="PF04471">
    <property type="entry name" value="Mrr_cat"/>
    <property type="match status" value="1"/>
</dbReference>
<feature type="transmembrane region" description="Helical" evidence="2">
    <location>
        <begin position="245"/>
        <end position="265"/>
    </location>
</feature>
<evidence type="ECO:0000313" key="5">
    <source>
        <dbReference type="Proteomes" id="UP000658733"/>
    </source>
</evidence>
<dbReference type="InterPro" id="IPR011335">
    <property type="entry name" value="Restrct_endonuc-II-like"/>
</dbReference>
<reference evidence="4" key="1">
    <citation type="submission" date="2020-10" db="EMBL/GenBank/DDBJ databases">
        <title>Dehalococcoides mccartyi of a TCE/Cr reducing biochatode.</title>
        <authorList>
            <person name="Matturro B."/>
        </authorList>
    </citation>
    <scope>NUCLEOTIDE SEQUENCE</scope>
    <source>
        <strain evidence="4">Bin4</strain>
    </source>
</reference>
<keyword evidence="4" id="KW-0255">Endonuclease</keyword>
<dbReference type="InterPro" id="IPR011856">
    <property type="entry name" value="tRNA_endonuc-like_dom_sf"/>
</dbReference>
<sequence length="321" mass="35624">MEKLQLVNFISKVMEESGFKVYKDFKTSQKVIDIYGVLPSVMGDFSVVVACKNYDKQWEVGIDILKEMEMIGRNLKASKVVIVTSSIFSSQSRNYASKKNIKLIDRDNLMILAKKFSKKASSSHDSHNYVNTDSNSHDSFDNPDIQSSEMKKNYGDNSNDNYDDSDSYHDNYYSTDSNNNPGNVYRDNSTFISGKSSMGLKKQRSNSNSTHSSVSRDDSKLAKRKPKKQGPPLSQRILPILNNTIVLIILVVLVSYLISSLLVLATGTSNGISGLVKILSSLVLSYGLVLVLNKDGTAVLVKGTTVFFVSLIILILMIIVL</sequence>
<dbReference type="EMBL" id="JADIIN010000054">
    <property type="protein sequence ID" value="MBF4469012.1"/>
    <property type="molecule type" value="Genomic_DNA"/>
</dbReference>
<name>A0A843ADB6_METAZ</name>
<comment type="caution">
    <text evidence="4">The sequence shown here is derived from an EMBL/GenBank/DDBJ whole genome shotgun (WGS) entry which is preliminary data.</text>
</comment>
<dbReference type="AlphaFoldDB" id="A0A843ADB6"/>
<evidence type="ECO:0000256" key="1">
    <source>
        <dbReference type="SAM" id="MobiDB-lite"/>
    </source>
</evidence>
<feature type="region of interest" description="Disordered" evidence="1">
    <location>
        <begin position="122"/>
        <end position="233"/>
    </location>
</feature>
<keyword evidence="2" id="KW-0812">Transmembrane</keyword>
<dbReference type="Gene3D" id="3.40.1350.10">
    <property type="match status" value="1"/>
</dbReference>
<protein>
    <submittedName>
        <fullName evidence="4">Restriction endonuclease</fullName>
    </submittedName>
</protein>
<evidence type="ECO:0000259" key="3">
    <source>
        <dbReference type="Pfam" id="PF04471"/>
    </source>
</evidence>
<dbReference type="InterPro" id="IPR007560">
    <property type="entry name" value="Restrct_endonuc_IV_Mrr"/>
</dbReference>
<dbReference type="GO" id="GO:0004519">
    <property type="term" value="F:endonuclease activity"/>
    <property type="evidence" value="ECO:0007669"/>
    <property type="project" value="UniProtKB-KW"/>
</dbReference>
<proteinExistence type="predicted"/>
<feature type="compositionally biased region" description="Low complexity" evidence="1">
    <location>
        <begin position="170"/>
        <end position="180"/>
    </location>
</feature>
<feature type="compositionally biased region" description="Polar residues" evidence="1">
    <location>
        <begin position="186"/>
        <end position="196"/>
    </location>
</feature>
<dbReference type="RefSeq" id="WP_042702626.1">
    <property type="nucleotide sequence ID" value="NZ_AP019779.1"/>
</dbReference>
<keyword evidence="2" id="KW-1133">Transmembrane helix</keyword>
<keyword evidence="2" id="KW-0472">Membrane</keyword>
<dbReference type="Proteomes" id="UP000658733">
    <property type="component" value="Unassembled WGS sequence"/>
</dbReference>
<accession>A0A843ADB6</accession>
<dbReference type="GO" id="GO:0003677">
    <property type="term" value="F:DNA binding"/>
    <property type="evidence" value="ECO:0007669"/>
    <property type="project" value="InterPro"/>
</dbReference>